<accession>A0ABV9DBW9</accession>
<evidence type="ECO:0000259" key="4">
    <source>
        <dbReference type="PROSITE" id="PS51790"/>
    </source>
</evidence>
<feature type="binding site" evidence="3">
    <location>
        <position position="113"/>
    </location>
    <ligand>
        <name>Zn(2+)</name>
        <dbReference type="ChEBI" id="CHEBI:29105"/>
    </ligand>
</feature>
<keyword evidence="3" id="KW-0862">Zinc</keyword>
<dbReference type="Proteomes" id="UP001595955">
    <property type="component" value="Unassembled WGS sequence"/>
</dbReference>
<keyword evidence="3" id="KW-0479">Metal-binding</keyword>
<feature type="binding site" evidence="3">
    <location>
        <position position="64"/>
    </location>
    <ligand>
        <name>Zn(2+)</name>
        <dbReference type="ChEBI" id="CHEBI:29105"/>
    </ligand>
</feature>
<dbReference type="PANTHER" id="PTHR10173:SF52">
    <property type="entry name" value="METHIONINE-R-SULFOXIDE REDUCTASE B1"/>
    <property type="match status" value="1"/>
</dbReference>
<evidence type="ECO:0000256" key="3">
    <source>
        <dbReference type="HAMAP-Rule" id="MF_01400"/>
    </source>
</evidence>
<sequence>MTANETTGTPTTPDIPAVVKTDGEWRAELSPEEYQVLRQAGTERPGTGELLHEDREGIYRCRACGAELFRSTTKFDAHCGWPSFFAPQDSQAVRLLEDRALGMVRTEVRCARCDSHLGHVFDDAPQTPTGDRYCMNSISLTFEER</sequence>
<evidence type="ECO:0000256" key="2">
    <source>
        <dbReference type="ARBA" id="ARBA00048488"/>
    </source>
</evidence>
<keyword evidence="1 3" id="KW-0560">Oxidoreductase</keyword>
<comment type="cofactor">
    <cofactor evidence="3">
        <name>Zn(2+)</name>
        <dbReference type="ChEBI" id="CHEBI:29105"/>
    </cofactor>
    <text evidence="3">Binds 1 zinc ion per subunit. The zinc ion is important for the structural integrity of the protein.</text>
</comment>
<evidence type="ECO:0000256" key="1">
    <source>
        <dbReference type="ARBA" id="ARBA00023002"/>
    </source>
</evidence>
<dbReference type="SUPFAM" id="SSF51316">
    <property type="entry name" value="Mss4-like"/>
    <property type="match status" value="1"/>
</dbReference>
<protein>
    <recommendedName>
        <fullName evidence="3">Peptide methionine sulfoxide reductase MsrB</fullName>
        <ecNumber evidence="3">1.8.4.12</ecNumber>
    </recommendedName>
    <alternativeName>
        <fullName evidence="3">Peptide-methionine (R)-S-oxide reductase</fullName>
    </alternativeName>
</protein>
<dbReference type="NCBIfam" id="TIGR00357">
    <property type="entry name" value="peptide-methionine (R)-S-oxide reductase MsrB"/>
    <property type="match status" value="1"/>
</dbReference>
<feature type="domain" description="MsrB" evidence="4">
    <location>
        <begin position="22"/>
        <end position="145"/>
    </location>
</feature>
<gene>
    <name evidence="3 5" type="primary">msrB</name>
    <name evidence="5" type="ORF">ACFO3F_13545</name>
</gene>
<evidence type="ECO:0000313" key="6">
    <source>
        <dbReference type="Proteomes" id="UP001595955"/>
    </source>
</evidence>
<evidence type="ECO:0000313" key="5">
    <source>
        <dbReference type="EMBL" id="MFC4556274.1"/>
    </source>
</evidence>
<comment type="catalytic activity">
    <reaction evidence="2 3">
        <text>L-methionyl-[protein] + [thioredoxin]-disulfide + H2O = L-methionyl-(R)-S-oxide-[protein] + [thioredoxin]-dithiol</text>
        <dbReference type="Rhea" id="RHEA:24164"/>
        <dbReference type="Rhea" id="RHEA-COMP:10698"/>
        <dbReference type="Rhea" id="RHEA-COMP:10700"/>
        <dbReference type="Rhea" id="RHEA-COMP:12313"/>
        <dbReference type="Rhea" id="RHEA-COMP:12314"/>
        <dbReference type="ChEBI" id="CHEBI:15377"/>
        <dbReference type="ChEBI" id="CHEBI:16044"/>
        <dbReference type="ChEBI" id="CHEBI:29950"/>
        <dbReference type="ChEBI" id="CHEBI:45764"/>
        <dbReference type="ChEBI" id="CHEBI:50058"/>
        <dbReference type="EC" id="1.8.4.12"/>
    </reaction>
</comment>
<dbReference type="HAMAP" id="MF_01400">
    <property type="entry name" value="MsrB"/>
    <property type="match status" value="1"/>
</dbReference>
<reference evidence="6" key="1">
    <citation type="journal article" date="2019" name="Int. J. Syst. Evol. Microbiol.">
        <title>The Global Catalogue of Microorganisms (GCM) 10K type strain sequencing project: providing services to taxonomists for standard genome sequencing and annotation.</title>
        <authorList>
            <consortium name="The Broad Institute Genomics Platform"/>
            <consortium name="The Broad Institute Genome Sequencing Center for Infectious Disease"/>
            <person name="Wu L."/>
            <person name="Ma J."/>
        </authorList>
    </citation>
    <scope>NUCLEOTIDE SEQUENCE [LARGE SCALE GENOMIC DNA]</scope>
    <source>
        <strain evidence="6">JCM 3369</strain>
    </source>
</reference>
<feature type="binding site" evidence="3">
    <location>
        <position position="61"/>
    </location>
    <ligand>
        <name>Zn(2+)</name>
        <dbReference type="ChEBI" id="CHEBI:29105"/>
    </ligand>
</feature>
<dbReference type="InterPro" id="IPR028427">
    <property type="entry name" value="Met_Sox_Rdtase_MsrB"/>
</dbReference>
<name>A0ABV9DBW9_9MICO</name>
<dbReference type="InterPro" id="IPR002579">
    <property type="entry name" value="Met_Sox_Rdtase_MsrB_dom"/>
</dbReference>
<proteinExistence type="inferred from homology"/>
<dbReference type="Pfam" id="PF01641">
    <property type="entry name" value="SelR"/>
    <property type="match status" value="1"/>
</dbReference>
<dbReference type="Gene3D" id="2.170.150.20">
    <property type="entry name" value="Peptide methionine sulfoxide reductase"/>
    <property type="match status" value="1"/>
</dbReference>
<keyword evidence="6" id="KW-1185">Reference proteome</keyword>
<dbReference type="RefSeq" id="WP_122825085.1">
    <property type="nucleotide sequence ID" value="NZ_CP033325.1"/>
</dbReference>
<dbReference type="GO" id="GO:0033743">
    <property type="term" value="F:peptide-methionine (R)-S-oxide reductase activity"/>
    <property type="evidence" value="ECO:0007669"/>
    <property type="project" value="UniProtKB-EC"/>
</dbReference>
<dbReference type="InterPro" id="IPR011057">
    <property type="entry name" value="Mss4-like_sf"/>
</dbReference>
<organism evidence="5 6">
    <name type="scientific">Georgenia faecalis</name>
    <dbReference type="NCBI Taxonomy" id="2483799"/>
    <lineage>
        <taxon>Bacteria</taxon>
        <taxon>Bacillati</taxon>
        <taxon>Actinomycetota</taxon>
        <taxon>Actinomycetes</taxon>
        <taxon>Micrococcales</taxon>
        <taxon>Bogoriellaceae</taxon>
        <taxon>Georgenia</taxon>
    </lineage>
</organism>
<dbReference type="EC" id="1.8.4.12" evidence="3"/>
<dbReference type="PROSITE" id="PS51790">
    <property type="entry name" value="MSRB"/>
    <property type="match status" value="1"/>
</dbReference>
<feature type="binding site" evidence="3">
    <location>
        <position position="110"/>
    </location>
    <ligand>
        <name>Zn(2+)</name>
        <dbReference type="ChEBI" id="CHEBI:29105"/>
    </ligand>
</feature>
<comment type="caution">
    <text evidence="5">The sequence shown here is derived from an EMBL/GenBank/DDBJ whole genome shotgun (WGS) entry which is preliminary data.</text>
</comment>
<dbReference type="PANTHER" id="PTHR10173">
    <property type="entry name" value="METHIONINE SULFOXIDE REDUCTASE"/>
    <property type="match status" value="1"/>
</dbReference>
<dbReference type="EMBL" id="JBHSGF010000010">
    <property type="protein sequence ID" value="MFC4556274.1"/>
    <property type="molecule type" value="Genomic_DNA"/>
</dbReference>
<comment type="similarity">
    <text evidence="3">Belongs to the MsrB Met sulfoxide reductase family.</text>
</comment>
<feature type="active site" description="Nucleophile" evidence="3">
    <location>
        <position position="134"/>
    </location>
</feature>